<accession>A0A2U1E6R6</accession>
<dbReference type="RefSeq" id="WP_116479558.1">
    <property type="nucleotide sequence ID" value="NZ_QEKV01000001.1"/>
</dbReference>
<dbReference type="PROSITE" id="PS50943">
    <property type="entry name" value="HTH_CROC1"/>
    <property type="match status" value="1"/>
</dbReference>
<keyword evidence="3" id="KW-1185">Reference proteome</keyword>
<dbReference type="InterPro" id="IPR001387">
    <property type="entry name" value="Cro/C1-type_HTH"/>
</dbReference>
<reference evidence="2 3" key="1">
    <citation type="submission" date="2018-04" db="EMBL/GenBank/DDBJ databases">
        <title>Genomic Encyclopedia of Type Strains, Phase IV (KMG-IV): sequencing the most valuable type-strain genomes for metagenomic binning, comparative biology and taxonomic classification.</title>
        <authorList>
            <person name="Goeker M."/>
        </authorList>
    </citation>
    <scope>NUCLEOTIDE SEQUENCE [LARGE SCALE GENOMIC DNA]</scope>
    <source>
        <strain evidence="2 3">DSM 20705</strain>
    </source>
</reference>
<dbReference type="CDD" id="cd00093">
    <property type="entry name" value="HTH_XRE"/>
    <property type="match status" value="1"/>
</dbReference>
<dbReference type="EMBL" id="QEKV01000001">
    <property type="protein sequence ID" value="PVY95638.1"/>
    <property type="molecule type" value="Genomic_DNA"/>
</dbReference>
<gene>
    <name evidence="2" type="ORF">C7381_101164</name>
</gene>
<dbReference type="GO" id="GO:0003677">
    <property type="term" value="F:DNA binding"/>
    <property type="evidence" value="ECO:0007669"/>
    <property type="project" value="InterPro"/>
</dbReference>
<dbReference type="Gene3D" id="1.10.260.40">
    <property type="entry name" value="lambda repressor-like DNA-binding domains"/>
    <property type="match status" value="1"/>
</dbReference>
<evidence type="ECO:0000313" key="3">
    <source>
        <dbReference type="Proteomes" id="UP000245793"/>
    </source>
</evidence>
<dbReference type="Proteomes" id="UP000245793">
    <property type="component" value="Unassembled WGS sequence"/>
</dbReference>
<feature type="domain" description="HTH cro/C1-type" evidence="1">
    <location>
        <begin position="11"/>
        <end position="65"/>
    </location>
</feature>
<dbReference type="InterPro" id="IPR010982">
    <property type="entry name" value="Lambda_DNA-bd_dom_sf"/>
</dbReference>
<dbReference type="SMART" id="SM00530">
    <property type="entry name" value="HTH_XRE"/>
    <property type="match status" value="1"/>
</dbReference>
<name>A0A2U1E6R6_9FIRM</name>
<protein>
    <submittedName>
        <fullName evidence="2">Transcriptional regulator with XRE-family HTH domain</fullName>
    </submittedName>
</protein>
<dbReference type="SUPFAM" id="SSF47413">
    <property type="entry name" value="lambda repressor-like DNA-binding domains"/>
    <property type="match status" value="1"/>
</dbReference>
<organism evidence="2 3">
    <name type="scientific">Ezakiella coagulans</name>
    <dbReference type="NCBI Taxonomy" id="46507"/>
    <lineage>
        <taxon>Bacteria</taxon>
        <taxon>Bacillati</taxon>
        <taxon>Bacillota</taxon>
        <taxon>Tissierellia</taxon>
        <taxon>Ezakiella</taxon>
    </lineage>
</organism>
<dbReference type="AlphaFoldDB" id="A0A2U1E6R6"/>
<sequence length="115" mass="12904">MLNRKDIGIRIRALREASNLTQSNLSEFLDMDQSNLSKIEKGERPINSYDIERLSRLFCCASDYILYGAQSNVRGSIAFRAGDLGNEDLEALSVVNAIALNQFEMDDILGELDDE</sequence>
<evidence type="ECO:0000313" key="2">
    <source>
        <dbReference type="EMBL" id="PVY95638.1"/>
    </source>
</evidence>
<dbReference type="Pfam" id="PF13560">
    <property type="entry name" value="HTH_31"/>
    <property type="match status" value="1"/>
</dbReference>
<proteinExistence type="predicted"/>
<evidence type="ECO:0000259" key="1">
    <source>
        <dbReference type="PROSITE" id="PS50943"/>
    </source>
</evidence>
<comment type="caution">
    <text evidence="2">The sequence shown here is derived from an EMBL/GenBank/DDBJ whole genome shotgun (WGS) entry which is preliminary data.</text>
</comment>